<dbReference type="RefSeq" id="WP_058738234.1">
    <property type="nucleotide sequence ID" value="NZ_CP011266.1"/>
</dbReference>
<dbReference type="OrthoDB" id="65798at2157"/>
<dbReference type="PATRIC" id="fig|230361.4.peg.56"/>
<keyword evidence="1" id="KW-1133">Transmembrane helix</keyword>
<feature type="transmembrane region" description="Helical" evidence="1">
    <location>
        <begin position="83"/>
        <end position="110"/>
    </location>
</feature>
<evidence type="ECO:0008006" key="4">
    <source>
        <dbReference type="Google" id="ProtNLM"/>
    </source>
</evidence>
<evidence type="ECO:0000256" key="1">
    <source>
        <dbReference type="SAM" id="Phobius"/>
    </source>
</evidence>
<organism evidence="2 3">
    <name type="scientific">Methanobrevibacter millerae</name>
    <dbReference type="NCBI Taxonomy" id="230361"/>
    <lineage>
        <taxon>Archaea</taxon>
        <taxon>Methanobacteriati</taxon>
        <taxon>Methanobacteriota</taxon>
        <taxon>Methanomada group</taxon>
        <taxon>Methanobacteria</taxon>
        <taxon>Methanobacteriales</taxon>
        <taxon>Methanobacteriaceae</taxon>
        <taxon>Methanobrevibacter</taxon>
    </lineage>
</organism>
<evidence type="ECO:0000313" key="2">
    <source>
        <dbReference type="EMBL" id="ALT67865.1"/>
    </source>
</evidence>
<dbReference type="Proteomes" id="UP000067738">
    <property type="component" value="Chromosome"/>
</dbReference>
<accession>A0A0U3DN91</accession>
<keyword evidence="3" id="KW-1185">Reference proteome</keyword>
<evidence type="ECO:0000313" key="3">
    <source>
        <dbReference type="Proteomes" id="UP000067738"/>
    </source>
</evidence>
<feature type="transmembrane region" description="Helical" evidence="1">
    <location>
        <begin position="51"/>
        <end position="71"/>
    </location>
</feature>
<name>A0A0U3DN91_9EURY</name>
<dbReference type="GeneID" id="26735036"/>
<dbReference type="EMBL" id="CP011266">
    <property type="protein sequence ID" value="ALT67865.1"/>
    <property type="molecule type" value="Genomic_DNA"/>
</dbReference>
<keyword evidence="1" id="KW-0472">Membrane</keyword>
<keyword evidence="1" id="KW-0812">Transmembrane</keyword>
<dbReference type="InterPro" id="IPR019206">
    <property type="entry name" value="DUF2085_TM"/>
</dbReference>
<feature type="transmembrane region" description="Helical" evidence="1">
    <location>
        <begin position="25"/>
        <end position="45"/>
    </location>
</feature>
<protein>
    <recommendedName>
        <fullName evidence="4">DUF2085 domain-containing protein</fullName>
    </recommendedName>
</protein>
<gene>
    <name evidence="2" type="ORF">sm9_0055</name>
</gene>
<proteinExistence type="predicted"/>
<dbReference type="Pfam" id="PF09858">
    <property type="entry name" value="DUF2085"/>
    <property type="match status" value="1"/>
</dbReference>
<dbReference type="AlphaFoldDB" id="A0A0U3DN91"/>
<dbReference type="KEGG" id="mmil:sm9_0055"/>
<reference evidence="2 3" key="1">
    <citation type="submission" date="2015-04" db="EMBL/GenBank/DDBJ databases">
        <title>The complete genome sequence of the rumen methanogen Methanobrevibacter millerae SM9.</title>
        <authorList>
            <person name="Leahy S.C."/>
            <person name="Kelly W.J."/>
            <person name="Pacheco D.M."/>
            <person name="Li D."/>
            <person name="Altermann E."/>
            <person name="Attwood G.T."/>
        </authorList>
    </citation>
    <scope>NUCLEOTIDE SEQUENCE [LARGE SCALE GENOMIC DNA]</scope>
    <source>
        <strain evidence="2 3">SM9</strain>
    </source>
</reference>
<sequence>MKYSKLLCHRIPERSFFYKNHQFPVCARCTGFYTGLAVFLIYNLFYPINYTINLLIISIILMIPAAIDGLTQLMELRQSNNNLRFLTGLVGGIGLIIFMKIVVKTFYYIIGVYL</sequence>